<comment type="caution">
    <text evidence="1">The sequence shown here is derived from an EMBL/GenBank/DDBJ whole genome shotgun (WGS) entry which is preliminary data.</text>
</comment>
<name>A0A4R2SC07_9FIRM</name>
<dbReference type="RefSeq" id="WP_131917902.1">
    <property type="nucleotide sequence ID" value="NZ_JAOQNU010000002.1"/>
</dbReference>
<gene>
    <name evidence="1" type="ORF">EDD73_102101</name>
</gene>
<evidence type="ECO:0000313" key="2">
    <source>
        <dbReference type="Proteomes" id="UP000294813"/>
    </source>
</evidence>
<reference evidence="1 2" key="1">
    <citation type="submission" date="2019-03" db="EMBL/GenBank/DDBJ databases">
        <title>Genomic Encyclopedia of Type Strains, Phase IV (KMG-IV): sequencing the most valuable type-strain genomes for metagenomic binning, comparative biology and taxonomic classification.</title>
        <authorList>
            <person name="Goeker M."/>
        </authorList>
    </citation>
    <scope>NUCLEOTIDE SEQUENCE [LARGE SCALE GENOMIC DNA]</scope>
    <source>
        <strain evidence="1 2">DSM 11170</strain>
    </source>
</reference>
<sequence>MRAISLVEKMATLRFLSAHREDAQALYTYYCQDPEKFAILEKEFPQWREFVVQHRFFPERVIQELRRLGVPL</sequence>
<dbReference type="Proteomes" id="UP000294813">
    <property type="component" value="Unassembled WGS sequence"/>
</dbReference>
<organism evidence="1 2">
    <name type="scientific">Heliophilum fasciatum</name>
    <dbReference type="NCBI Taxonomy" id="35700"/>
    <lineage>
        <taxon>Bacteria</taxon>
        <taxon>Bacillati</taxon>
        <taxon>Bacillota</taxon>
        <taxon>Clostridia</taxon>
        <taxon>Eubacteriales</taxon>
        <taxon>Heliobacteriaceae</taxon>
        <taxon>Heliophilum</taxon>
    </lineage>
</organism>
<proteinExistence type="predicted"/>
<dbReference type="AlphaFoldDB" id="A0A4R2SC07"/>
<accession>A0A4R2SC07</accession>
<evidence type="ECO:0000313" key="1">
    <source>
        <dbReference type="EMBL" id="TCP68705.1"/>
    </source>
</evidence>
<protein>
    <submittedName>
        <fullName evidence="1">Uncharacterized protein</fullName>
    </submittedName>
</protein>
<dbReference type="EMBL" id="SLXT01000002">
    <property type="protein sequence ID" value="TCP68705.1"/>
    <property type="molecule type" value="Genomic_DNA"/>
</dbReference>
<keyword evidence="2" id="KW-1185">Reference proteome</keyword>